<feature type="compositionally biased region" description="Low complexity" evidence="1">
    <location>
        <begin position="119"/>
        <end position="139"/>
    </location>
</feature>
<name>A0A0D2VYT8_CAPO3</name>
<feature type="transmembrane region" description="Helical" evidence="2">
    <location>
        <begin position="954"/>
        <end position="976"/>
    </location>
</feature>
<feature type="transmembrane region" description="Helical" evidence="2">
    <location>
        <begin position="912"/>
        <end position="933"/>
    </location>
</feature>
<sequence length="991" mass="106362">MDSLPDSDHPREVDPDPSASPIPPPSSTSPASDPVAAVEAAAEQNDGNAANSSSSCGFAEPADALAAAAPADTLAESEPQGQPADSDGAGAVAPAPVPAAAAERAHTVPEPPAQVLLMDGQQPQTTTTQADAGTTNGDTAAATEAGTLVGAPEQAPETTPSMPIPATPAIGDSVAVAQTSELKIAVDVPSHASEDAMLASASPKIIRIGSAAPSPSAAGTPKAAAAMAIDLSGAVMTETQVGHADRIASAPLQARLLLPETTQKALTAPSSFSKPGGGALTLAGLALAAPIHAASVAPGRLASSEFTTLETHRSHSTGALPDRNQTVSPQAFNKSDANLTRSPDVHLFGTVELGEENDDWTLVTNTDNITFASVIQEKLHAKYKHHRPEGRHNHHNHNTNSVVSTSTQQSGSVTASEISQEDNASQRLSNPPKSSRPKSVDVAIVIDGPARDSTRSDDRSVTSSSSASSDIRLTTVGLSVPSVDHDASNAQSEEDIAALSENLLLPGSEHPHLRSFDHQKSIGGDGEDDGFGEEMPPPAPIARVHAPTWIPYHNPVLVLLTFLVPIALIVLFYNVIPLGDVDGALSDKLVWIFVVNPVTFSLFSYLNCIVFCACLDDSVPWRPLTSFIHICVGTYLGESVFFLIFYGLFESWHAMGLVALLVAMICTMGGLYFSQAIIYPQSPALYFFRLKVFLKVEICLLILMGLLTLYTIAFRVGSSSVQSILSFVLFIVTFIFKKILLSITDVFPIEISMLIAGLWMEHLDDTFAIVAYPQVENPESATFFAVAASKFIQNMAYLLFLTDVWFRFRVWIKAFLKGVFTCRGTDKSQVPIEKDDIEDRGHSNVKPGYHRRQVQFFMWKVLSQLHSCIFFLSVAPGLRFGLNNSFYPFSEHVTQAAGSVTVLTSSQFRNCLYFVTALFFMFLFSGVAGYYFIKRRIPRVFADISAIVRTVFLGPTYIGIVLMIICCNQLLAVAILQAQYRIWFWEDALDD</sequence>
<dbReference type="InParanoid" id="A0A0D2VYT8"/>
<feature type="transmembrane region" description="Helical" evidence="2">
    <location>
        <begin position="556"/>
        <end position="576"/>
    </location>
</feature>
<feature type="transmembrane region" description="Helical" evidence="2">
    <location>
        <begin position="588"/>
        <end position="615"/>
    </location>
</feature>
<dbReference type="OrthoDB" id="4445at2759"/>
<feature type="transmembrane region" description="Helical" evidence="2">
    <location>
        <begin position="627"/>
        <end position="649"/>
    </location>
</feature>
<evidence type="ECO:0000313" key="4">
    <source>
        <dbReference type="Proteomes" id="UP000008743"/>
    </source>
</evidence>
<feature type="region of interest" description="Disordered" evidence="1">
    <location>
        <begin position="1"/>
        <end position="139"/>
    </location>
</feature>
<feature type="compositionally biased region" description="Basic and acidic residues" evidence="1">
    <location>
        <begin position="449"/>
        <end position="460"/>
    </location>
</feature>
<dbReference type="RefSeq" id="XP_004343889.1">
    <property type="nucleotide sequence ID" value="XM_004343839.2"/>
</dbReference>
<feature type="compositionally biased region" description="Polar residues" evidence="1">
    <location>
        <begin position="323"/>
        <end position="341"/>
    </location>
</feature>
<feature type="compositionally biased region" description="Low complexity" evidence="1">
    <location>
        <begin position="398"/>
        <end position="414"/>
    </location>
</feature>
<evidence type="ECO:0008006" key="5">
    <source>
        <dbReference type="Google" id="ProtNLM"/>
    </source>
</evidence>
<keyword evidence="2" id="KW-1133">Transmembrane helix</keyword>
<evidence type="ECO:0000256" key="1">
    <source>
        <dbReference type="SAM" id="MobiDB-lite"/>
    </source>
</evidence>
<feature type="transmembrane region" description="Helical" evidence="2">
    <location>
        <begin position="856"/>
        <end position="878"/>
    </location>
</feature>
<feature type="compositionally biased region" description="Low complexity" evidence="1">
    <location>
        <begin position="83"/>
        <end position="102"/>
    </location>
</feature>
<proteinExistence type="predicted"/>
<dbReference type="PhylomeDB" id="A0A0D2VYT8"/>
<feature type="compositionally biased region" description="Basic and acidic residues" evidence="1">
    <location>
        <begin position="1"/>
        <end position="14"/>
    </location>
</feature>
<feature type="compositionally biased region" description="Polar residues" evidence="1">
    <location>
        <begin position="45"/>
        <end position="56"/>
    </location>
</feature>
<keyword evidence="2" id="KW-0472">Membrane</keyword>
<feature type="transmembrane region" description="Helical" evidence="2">
    <location>
        <begin position="692"/>
        <end position="713"/>
    </location>
</feature>
<feature type="transmembrane region" description="Helical" evidence="2">
    <location>
        <begin position="655"/>
        <end position="680"/>
    </location>
</feature>
<feature type="compositionally biased region" description="Polar residues" evidence="1">
    <location>
        <begin position="415"/>
        <end position="433"/>
    </location>
</feature>
<feature type="region of interest" description="Disordered" evidence="1">
    <location>
        <begin position="380"/>
        <end position="468"/>
    </location>
</feature>
<dbReference type="STRING" id="595528.A0A0D2VYT8"/>
<gene>
    <name evidence="3" type="ORF">CAOG_007165</name>
</gene>
<feature type="compositionally biased region" description="Low complexity" evidence="1">
    <location>
        <begin position="28"/>
        <end position="43"/>
    </location>
</feature>
<dbReference type="AlphaFoldDB" id="A0A0D2VYT8"/>
<dbReference type="Proteomes" id="UP000008743">
    <property type="component" value="Unassembled WGS sequence"/>
</dbReference>
<protein>
    <recommendedName>
        <fullName evidence="5">Transmembrane protein</fullName>
    </recommendedName>
</protein>
<feature type="compositionally biased region" description="Basic residues" evidence="1">
    <location>
        <begin position="381"/>
        <end position="397"/>
    </location>
</feature>
<reference evidence="4" key="1">
    <citation type="submission" date="2011-02" db="EMBL/GenBank/DDBJ databases">
        <title>The Genome Sequence of Capsaspora owczarzaki ATCC 30864.</title>
        <authorList>
            <person name="Russ C."/>
            <person name="Cuomo C."/>
            <person name="Burger G."/>
            <person name="Gray M.W."/>
            <person name="Holland P.W.H."/>
            <person name="King N."/>
            <person name="Lang F.B.F."/>
            <person name="Roger A.J."/>
            <person name="Ruiz-Trillo I."/>
            <person name="Young S.K."/>
            <person name="Zeng Q."/>
            <person name="Gargeya S."/>
            <person name="Alvarado L."/>
            <person name="Berlin A."/>
            <person name="Chapman S.B."/>
            <person name="Chen Z."/>
            <person name="Freedman E."/>
            <person name="Gellesch M."/>
            <person name="Goldberg J."/>
            <person name="Griggs A."/>
            <person name="Gujja S."/>
            <person name="Heilman E."/>
            <person name="Heiman D."/>
            <person name="Howarth C."/>
            <person name="Mehta T."/>
            <person name="Neiman D."/>
            <person name="Pearson M."/>
            <person name="Roberts A."/>
            <person name="Saif S."/>
            <person name="Shea T."/>
            <person name="Shenoy N."/>
            <person name="Sisk P."/>
            <person name="Stolte C."/>
            <person name="Sykes S."/>
            <person name="White J."/>
            <person name="Yandava C."/>
            <person name="Haas B."/>
            <person name="Nusbaum C."/>
            <person name="Birren B."/>
        </authorList>
    </citation>
    <scope>NUCLEOTIDE SEQUENCE</scope>
    <source>
        <strain evidence="4">ATCC 30864</strain>
    </source>
</reference>
<feature type="compositionally biased region" description="Low complexity" evidence="1">
    <location>
        <begin position="59"/>
        <end position="76"/>
    </location>
</feature>
<keyword evidence="4" id="KW-1185">Reference proteome</keyword>
<feature type="compositionally biased region" description="Pro residues" evidence="1">
    <location>
        <begin position="18"/>
        <end position="27"/>
    </location>
</feature>
<feature type="region of interest" description="Disordered" evidence="1">
    <location>
        <begin position="309"/>
        <end position="341"/>
    </location>
</feature>
<accession>A0A0D2VYT8</accession>
<keyword evidence="2" id="KW-0812">Transmembrane</keyword>
<dbReference type="EMBL" id="KE346372">
    <property type="protein sequence ID" value="KJE96917.1"/>
    <property type="molecule type" value="Genomic_DNA"/>
</dbReference>
<evidence type="ECO:0000313" key="3">
    <source>
        <dbReference type="EMBL" id="KJE96917.1"/>
    </source>
</evidence>
<feature type="transmembrane region" description="Helical" evidence="2">
    <location>
        <begin position="780"/>
        <end position="800"/>
    </location>
</feature>
<evidence type="ECO:0000256" key="2">
    <source>
        <dbReference type="SAM" id="Phobius"/>
    </source>
</evidence>
<organism evidence="3 4">
    <name type="scientific">Capsaspora owczarzaki (strain ATCC 30864)</name>
    <dbReference type="NCBI Taxonomy" id="595528"/>
    <lineage>
        <taxon>Eukaryota</taxon>
        <taxon>Filasterea</taxon>
        <taxon>Capsaspora</taxon>
    </lineage>
</organism>